<feature type="transmembrane region" description="Helical" evidence="1">
    <location>
        <begin position="212"/>
        <end position="231"/>
    </location>
</feature>
<evidence type="ECO:0000313" key="5">
    <source>
        <dbReference type="Proteomes" id="UP000039865"/>
    </source>
</evidence>
<dbReference type="SMART" id="SM00664">
    <property type="entry name" value="DoH"/>
    <property type="match status" value="1"/>
</dbReference>
<sequence length="232" mass="25545">MAVAAVLICTLSFQVTAVDPVEIKSRINFNNFTDQFSAEWYAYDKQDGSGAKLRVTLRIKNLSTKDWIIGNNDGVWLGIGLGNTVMRGTDVVMCTYRFSGYAVSDIFACTDRYASAWNEPVIDGTQNVDDISSQRLFNEVMKLGELAAIFDRSLTTTDTEADFKFSAGSSIDAVWAWGFITSGNVQYHGNQATNRDSFNMRISSMRSSAKQLIGNLYAIIGASLLLISATFI</sequence>
<name>A0A078A3P0_STYLE</name>
<protein>
    <recommendedName>
        <fullName evidence="3">DOMON domain-containing protein</fullName>
    </recommendedName>
</protein>
<dbReference type="Pfam" id="PF03351">
    <property type="entry name" value="DOMON"/>
    <property type="match status" value="1"/>
</dbReference>
<evidence type="ECO:0000259" key="3">
    <source>
        <dbReference type="PROSITE" id="PS50836"/>
    </source>
</evidence>
<dbReference type="EMBL" id="CCKQ01005001">
    <property type="protein sequence ID" value="CDW76148.1"/>
    <property type="molecule type" value="Genomic_DNA"/>
</dbReference>
<keyword evidence="5" id="KW-1185">Reference proteome</keyword>
<evidence type="ECO:0000256" key="1">
    <source>
        <dbReference type="SAM" id="Phobius"/>
    </source>
</evidence>
<feature type="signal peptide" evidence="2">
    <location>
        <begin position="1"/>
        <end position="17"/>
    </location>
</feature>
<dbReference type="OrthoDB" id="19261at2759"/>
<dbReference type="PROSITE" id="PS50836">
    <property type="entry name" value="DOMON"/>
    <property type="match status" value="1"/>
</dbReference>
<proteinExistence type="predicted"/>
<keyword evidence="1" id="KW-0472">Membrane</keyword>
<dbReference type="AlphaFoldDB" id="A0A078A3P0"/>
<organism evidence="4 5">
    <name type="scientific">Stylonychia lemnae</name>
    <name type="common">Ciliate</name>
    <dbReference type="NCBI Taxonomy" id="5949"/>
    <lineage>
        <taxon>Eukaryota</taxon>
        <taxon>Sar</taxon>
        <taxon>Alveolata</taxon>
        <taxon>Ciliophora</taxon>
        <taxon>Intramacronucleata</taxon>
        <taxon>Spirotrichea</taxon>
        <taxon>Stichotrichia</taxon>
        <taxon>Sporadotrichida</taxon>
        <taxon>Oxytrichidae</taxon>
        <taxon>Stylonychinae</taxon>
        <taxon>Stylonychia</taxon>
    </lineage>
</organism>
<gene>
    <name evidence="4" type="primary">Contig18133.g19278</name>
    <name evidence="4" type="ORF">STYLEM_5146</name>
</gene>
<keyword evidence="1" id="KW-1133">Transmembrane helix</keyword>
<dbReference type="InterPro" id="IPR005018">
    <property type="entry name" value="DOMON_domain"/>
</dbReference>
<accession>A0A078A3P0</accession>
<keyword evidence="1" id="KW-0812">Transmembrane</keyword>
<feature type="chain" id="PRO_5001729151" description="DOMON domain-containing protein" evidence="2">
    <location>
        <begin position="18"/>
        <end position="232"/>
    </location>
</feature>
<dbReference type="Proteomes" id="UP000039865">
    <property type="component" value="Unassembled WGS sequence"/>
</dbReference>
<feature type="domain" description="DOMON" evidence="3">
    <location>
        <begin position="34"/>
        <end position="178"/>
    </location>
</feature>
<dbReference type="CDD" id="cd09631">
    <property type="entry name" value="DOMON_DOH"/>
    <property type="match status" value="1"/>
</dbReference>
<reference evidence="4 5" key="1">
    <citation type="submission" date="2014-06" db="EMBL/GenBank/DDBJ databases">
        <authorList>
            <person name="Swart Estienne"/>
        </authorList>
    </citation>
    <scope>NUCLEOTIDE SEQUENCE [LARGE SCALE GENOMIC DNA]</scope>
    <source>
        <strain evidence="4 5">130c</strain>
    </source>
</reference>
<dbReference type="InterPro" id="IPR045266">
    <property type="entry name" value="DOH_DOMON"/>
</dbReference>
<dbReference type="InParanoid" id="A0A078A3P0"/>
<evidence type="ECO:0000256" key="2">
    <source>
        <dbReference type="SAM" id="SignalP"/>
    </source>
</evidence>
<keyword evidence="2" id="KW-0732">Signal</keyword>
<evidence type="ECO:0000313" key="4">
    <source>
        <dbReference type="EMBL" id="CDW76148.1"/>
    </source>
</evidence>